<dbReference type="InterPro" id="IPR025737">
    <property type="entry name" value="FApF"/>
</dbReference>
<gene>
    <name evidence="1" type="ORF">HALTITAN_0460</name>
</gene>
<sequence length="331" mass="36568">MLLATDCRHLTRLISMMEIHNMRTYSLPMHCSPLSKKIRHVLAMAGALTLSTTATLTANAAEIATDPGDYVPLPEGSTLGLLYLQHASRDSVYANGDLLRGDTGLDTRIGLARFIHYLDIGGYTVNPQIILPFGRVELKAPFGPLEPTSSSGMGDPMIGATTWLVNNPDQQKWFGFSAFASIPAGKYDASNGPINVGENRWKGIFQAGYVTGLGDDFMLDIIAEYATYGDNDDFIGMRREQNDSQSLQTHFKYLLSPQSHLALSYYHSFGGETTVGGVRQDDALDNNRWQATFATFVQPTLQLQLQYGQDINVENGFKEDQRINLRVAKVF</sequence>
<reference evidence="1 2" key="1">
    <citation type="journal article" date="2013" name="Genome Announc.">
        <title>Draft Genome of the Marine Gammaproteobacterium Halomonas titanicae.</title>
        <authorList>
            <person name="Sanchez-Porro C."/>
            <person name="de la Haba R.R."/>
            <person name="Cruz-Hernandez N."/>
            <person name="Gonzalez J.M."/>
            <person name="Reyes-Guirao C."/>
            <person name="Navarro-Sampedro L."/>
            <person name="Carballo M."/>
            <person name="Ventosa A."/>
        </authorList>
    </citation>
    <scope>NUCLEOTIDE SEQUENCE [LARGE SCALE GENOMIC DNA]</scope>
    <source>
        <strain evidence="1 2">BH1</strain>
    </source>
</reference>
<dbReference type="AlphaFoldDB" id="L9UCT3"/>
<name>L9UCT3_9GAMM</name>
<dbReference type="EMBL" id="AOPO01000001">
    <property type="protein sequence ID" value="ELY22795.1"/>
    <property type="molecule type" value="Genomic_DNA"/>
</dbReference>
<evidence type="ECO:0000313" key="1">
    <source>
        <dbReference type="EMBL" id="ELY22795.1"/>
    </source>
</evidence>
<organism evidence="1 2">
    <name type="scientific">Vreelandella titanicae BH1</name>
    <dbReference type="NCBI Taxonomy" id="1204738"/>
    <lineage>
        <taxon>Bacteria</taxon>
        <taxon>Pseudomonadati</taxon>
        <taxon>Pseudomonadota</taxon>
        <taxon>Gammaproteobacteria</taxon>
        <taxon>Oceanospirillales</taxon>
        <taxon>Halomonadaceae</taxon>
        <taxon>Vreelandella</taxon>
    </lineage>
</organism>
<protein>
    <recommendedName>
        <fullName evidence="3">MetA-pathway of phenol degradation</fullName>
    </recommendedName>
</protein>
<dbReference type="Proteomes" id="UP000011651">
    <property type="component" value="Unassembled WGS sequence"/>
</dbReference>
<dbReference type="Pfam" id="PF13557">
    <property type="entry name" value="Phenol_MetA_deg"/>
    <property type="match status" value="1"/>
</dbReference>
<dbReference type="PATRIC" id="fig|1204738.3.peg.690"/>
<proteinExistence type="predicted"/>
<comment type="caution">
    <text evidence="1">The sequence shown here is derived from an EMBL/GenBank/DDBJ whole genome shotgun (WGS) entry which is preliminary data.</text>
</comment>
<evidence type="ECO:0000313" key="2">
    <source>
        <dbReference type="Proteomes" id="UP000011651"/>
    </source>
</evidence>
<accession>L9UCT3</accession>
<evidence type="ECO:0008006" key="3">
    <source>
        <dbReference type="Google" id="ProtNLM"/>
    </source>
</evidence>